<dbReference type="InterPro" id="IPR051790">
    <property type="entry name" value="Cytochrome_c-biogenesis_DsbD"/>
</dbReference>
<evidence type="ECO:0000313" key="3">
    <source>
        <dbReference type="EMBL" id="RNA68664.1"/>
    </source>
</evidence>
<dbReference type="Proteomes" id="UP000278746">
    <property type="component" value="Unassembled WGS sequence"/>
</dbReference>
<dbReference type="PANTHER" id="PTHR31272">
    <property type="entry name" value="CYTOCHROME C-TYPE BIOGENESIS PROTEIN HI_1454-RELATED"/>
    <property type="match status" value="1"/>
</dbReference>
<feature type="domain" description="Urease accessory protein UreH-like transmembrane" evidence="2">
    <location>
        <begin position="31"/>
        <end position="238"/>
    </location>
</feature>
<dbReference type="Pfam" id="PF13386">
    <property type="entry name" value="DsbD_2"/>
    <property type="match status" value="1"/>
</dbReference>
<keyword evidence="1" id="KW-0472">Membrane</keyword>
<dbReference type="EMBL" id="RHIB01000001">
    <property type="protein sequence ID" value="RNA68664.1"/>
    <property type="molecule type" value="Genomic_DNA"/>
</dbReference>
<feature type="transmembrane region" description="Helical" evidence="1">
    <location>
        <begin position="183"/>
        <end position="208"/>
    </location>
</feature>
<gene>
    <name evidence="3" type="ORF">EBO34_01465</name>
</gene>
<evidence type="ECO:0000259" key="2">
    <source>
        <dbReference type="Pfam" id="PF13386"/>
    </source>
</evidence>
<dbReference type="OrthoDB" id="43562at2"/>
<organism evidence="3 4">
    <name type="scientific">Alteribacter keqinensis</name>
    <dbReference type="NCBI Taxonomy" id="2483800"/>
    <lineage>
        <taxon>Bacteria</taxon>
        <taxon>Bacillati</taxon>
        <taxon>Bacillota</taxon>
        <taxon>Bacilli</taxon>
        <taxon>Bacillales</taxon>
        <taxon>Bacillaceae</taxon>
        <taxon>Alteribacter</taxon>
    </lineage>
</organism>
<feature type="transmembrane region" description="Helical" evidence="1">
    <location>
        <begin position="108"/>
        <end position="126"/>
    </location>
</feature>
<protein>
    <submittedName>
        <fullName evidence="3">Sulfite exporter TauE/SafE family protein</fullName>
    </submittedName>
</protein>
<accession>A0A3M7TV94</accession>
<dbReference type="InterPro" id="IPR039447">
    <property type="entry name" value="UreH-like_TM_dom"/>
</dbReference>
<feature type="transmembrane region" description="Helical" evidence="1">
    <location>
        <begin position="147"/>
        <end position="171"/>
    </location>
</feature>
<feature type="transmembrane region" description="Helical" evidence="1">
    <location>
        <begin position="70"/>
        <end position="88"/>
    </location>
</feature>
<proteinExistence type="predicted"/>
<dbReference type="RefSeq" id="WP_122896190.1">
    <property type="nucleotide sequence ID" value="NZ_RHIB01000001.1"/>
</dbReference>
<keyword evidence="1" id="KW-1133">Transmembrane helix</keyword>
<keyword evidence="4" id="KW-1185">Reference proteome</keyword>
<comment type="caution">
    <text evidence="3">The sequence shown here is derived from an EMBL/GenBank/DDBJ whole genome shotgun (WGS) entry which is preliminary data.</text>
</comment>
<evidence type="ECO:0000256" key="1">
    <source>
        <dbReference type="SAM" id="Phobius"/>
    </source>
</evidence>
<dbReference type="PANTHER" id="PTHR31272:SF4">
    <property type="entry name" value="CYTOCHROME C-TYPE BIOGENESIS PROTEIN HI_1454-RELATED"/>
    <property type="match status" value="1"/>
</dbReference>
<name>A0A3M7TV94_9BACI</name>
<evidence type="ECO:0000313" key="4">
    <source>
        <dbReference type="Proteomes" id="UP000278746"/>
    </source>
</evidence>
<dbReference type="AlphaFoldDB" id="A0A3M7TV94"/>
<reference evidence="3 4" key="1">
    <citation type="submission" date="2018-10" db="EMBL/GenBank/DDBJ databases">
        <title>Bacillus Keqinensis sp. nov., a moderately halophilic bacterium isolated from a saline-alkaline lake.</title>
        <authorList>
            <person name="Wang H."/>
        </authorList>
    </citation>
    <scope>NUCLEOTIDE SEQUENCE [LARGE SCALE GENOMIC DNA]</scope>
    <source>
        <strain evidence="3 4">KQ-3</strain>
    </source>
</reference>
<sequence length="244" mass="26836">MFEMIEGISAILREPFMNAANRAESIPLLFALLLGLVGALAPCQFSGNLSAITLYGSKSVNHGVSWADSLFYTLGKVVAFTLIGSIVWIVGQEFQRELTQYFPWIRRILGPMLIVIGIYMLGLFTMRWTVRLWKKPGHRSSGKKGKWGAFMLGFSFSLGFCPTMFLLFFMLLMPVTFTSATGFVLPAIFAVGTAIPFLIVIGVISYLGAGGVVMKKGRRLGLIVQRTAGVVMIAIGILDISMFW</sequence>
<feature type="transmembrane region" description="Helical" evidence="1">
    <location>
        <begin position="220"/>
        <end position="243"/>
    </location>
</feature>
<feature type="transmembrane region" description="Helical" evidence="1">
    <location>
        <begin position="26"/>
        <end position="49"/>
    </location>
</feature>
<keyword evidence="1" id="KW-0812">Transmembrane</keyword>